<sequence length="44" mass="5334">MDIRCLIPCEYLEYADSSVQLFFQEFTYIGYFFATFILKIFLMC</sequence>
<feature type="transmembrane region" description="Helical" evidence="1">
    <location>
        <begin position="21"/>
        <end position="42"/>
    </location>
</feature>
<accession>G4D669</accession>
<dbReference type="EMBL" id="AGBB01000193">
    <property type="protein sequence ID" value="EGY77357.1"/>
    <property type="molecule type" value="Genomic_DNA"/>
</dbReference>
<protein>
    <submittedName>
        <fullName evidence="2">Uncharacterized protein</fullName>
    </submittedName>
</protein>
<name>G4D669_9FIRM</name>
<comment type="caution">
    <text evidence="2">The sequence shown here is derived from an EMBL/GenBank/DDBJ whole genome shotgun (WGS) entry which is preliminary data.</text>
</comment>
<evidence type="ECO:0000256" key="1">
    <source>
        <dbReference type="SAM" id="Phobius"/>
    </source>
</evidence>
<dbReference type="HOGENOM" id="CLU_3219892_0_0_9"/>
<keyword evidence="1" id="KW-1133">Transmembrane helix</keyword>
<keyword evidence="3" id="KW-1185">Reference proteome</keyword>
<evidence type="ECO:0000313" key="3">
    <source>
        <dbReference type="Proteomes" id="UP000003422"/>
    </source>
</evidence>
<keyword evidence="1" id="KW-0472">Membrane</keyword>
<dbReference type="Proteomes" id="UP000003422">
    <property type="component" value="Unassembled WGS sequence"/>
</dbReference>
<dbReference type="AlphaFoldDB" id="G4D669"/>
<reference evidence="2 3" key="1">
    <citation type="submission" date="2011-06" db="EMBL/GenBank/DDBJ databases">
        <authorList>
            <person name="Muzny D."/>
            <person name="Qin X."/>
            <person name="Deng J."/>
            <person name="Jiang H."/>
            <person name="Liu Y."/>
            <person name="Qu J."/>
            <person name="Song X.-Z."/>
            <person name="Zhang L."/>
            <person name="Thornton R."/>
            <person name="Coyle M."/>
            <person name="Francisco L."/>
            <person name="Jackson L."/>
            <person name="Javaid M."/>
            <person name="Korchina V."/>
            <person name="Kovar C."/>
            <person name="Mata R."/>
            <person name="Mathew T."/>
            <person name="Ngo R."/>
            <person name="Nguyen L."/>
            <person name="Nguyen N."/>
            <person name="Okwuonu G."/>
            <person name="Ongeri F."/>
            <person name="Pham C."/>
            <person name="Simmons D."/>
            <person name="Wilczek-Boney K."/>
            <person name="Hale W."/>
            <person name="Jakkamsetti A."/>
            <person name="Pham P."/>
            <person name="Ruth R."/>
            <person name="San Lucas F."/>
            <person name="Warren J."/>
            <person name="Zhang J."/>
            <person name="Zhao Z."/>
            <person name="Zhou C."/>
            <person name="Zhu D."/>
            <person name="Lee S."/>
            <person name="Bess C."/>
            <person name="Blankenburg K."/>
            <person name="Forbes L."/>
            <person name="Fu Q."/>
            <person name="Gubbala S."/>
            <person name="Hirani K."/>
            <person name="Jayaseelan J.C."/>
            <person name="Lara F."/>
            <person name="Munidasa M."/>
            <person name="Palculict T."/>
            <person name="Patil S."/>
            <person name="Pu L.-L."/>
            <person name="Saada N."/>
            <person name="Tang L."/>
            <person name="Weissenberger G."/>
            <person name="Zhu Y."/>
            <person name="Hemphill L."/>
            <person name="Shang Y."/>
            <person name="Youmans B."/>
            <person name="Ayvaz T."/>
            <person name="Ross M."/>
            <person name="Santibanez J."/>
            <person name="Aqrawi P."/>
            <person name="Gross S."/>
            <person name="Joshi V."/>
            <person name="Fowler G."/>
            <person name="Nazareth L."/>
            <person name="Reid J."/>
            <person name="Worley K."/>
            <person name="Petrosino J."/>
            <person name="Highlander S."/>
            <person name="Gibbs R."/>
        </authorList>
    </citation>
    <scope>NUCLEOTIDE SEQUENCE [LARGE SCALE GENOMIC DNA]</scope>
    <source>
        <strain evidence="2 3">ATCC 29427</strain>
    </source>
</reference>
<evidence type="ECO:0000313" key="2">
    <source>
        <dbReference type="EMBL" id="EGY77357.1"/>
    </source>
</evidence>
<proteinExistence type="predicted"/>
<keyword evidence="1" id="KW-0812">Transmembrane</keyword>
<organism evidence="2 3">
    <name type="scientific">Peptoniphilus indolicus ATCC 29427</name>
    <dbReference type="NCBI Taxonomy" id="997350"/>
    <lineage>
        <taxon>Bacteria</taxon>
        <taxon>Bacillati</taxon>
        <taxon>Bacillota</taxon>
        <taxon>Tissierellia</taxon>
        <taxon>Tissierellales</taxon>
        <taxon>Peptoniphilaceae</taxon>
        <taxon>Peptoniphilus</taxon>
    </lineage>
</organism>
<gene>
    <name evidence="2" type="ORF">HMPREF9129_1899</name>
</gene>